<dbReference type="Pfam" id="PF13193">
    <property type="entry name" value="AMP-binding_C"/>
    <property type="match status" value="1"/>
</dbReference>
<keyword evidence="2 5" id="KW-0436">Ligase</keyword>
<reference evidence="5 6" key="1">
    <citation type="submission" date="2018-02" db="EMBL/GenBank/DDBJ databases">
        <title>8 Nocardia nova and 1 Nocardia cyriacigeorgica strain used for evolution to TMP-SMX.</title>
        <authorList>
            <person name="Mehta H."/>
            <person name="Weng J."/>
            <person name="Shamoo Y."/>
        </authorList>
    </citation>
    <scope>NUCLEOTIDE SEQUENCE [LARGE SCALE GENOMIC DNA]</scope>
    <source>
        <strain evidence="5 6">MDA3139</strain>
    </source>
</reference>
<dbReference type="GO" id="GO:0006631">
    <property type="term" value="P:fatty acid metabolic process"/>
    <property type="evidence" value="ECO:0007669"/>
    <property type="project" value="TreeGrafter"/>
</dbReference>
<sequence length="507" mass="54570">MYPPIIAAERPDDTAFVMAASGTSLTYAELDRQSNQLAHLLRARGVAAGTSLLIVMENRIEWPVIVAAGMRSGMFVTPVNRYLSAPELAALFAEADPAAVVTTAPLRDAVTEALGEREGVVRLCADGADDNFEDLATAIADQPDSPIADETLGARVMYSGGTTGRPKAFRQQLLGVHPAQAPARHGPLAQALGIDSDTVLLSPAPNYHAAPFTFQLMVLAAGGTVVCMERFDAAAAMTAIERYQVTHSQWVPTMLLRLLRLDDRERIPLAPSHRVAVTSGAPCPVEVKEQINDWWGTILHEYYGASEGYGYTYISAEESRTHPGSVGRPLGATKVRIGDRDGTPLPTGAVGRVYFARPTDAAYRNTDEATDGSTWRSMGDSGYVDDEGFLYLAGRESFMIISGGVNIYPEQIEEVLVTHPDVADAAVFGVPDPEFGERVTALVELRPGRAGDAQTARALIEHCRAAMAAFKAPKTIEFVEALPRTDTGKLNKKNLRADYLAARSVSR</sequence>
<comment type="similarity">
    <text evidence="1">Belongs to the ATP-dependent AMP-binding enzyme family.</text>
</comment>
<feature type="domain" description="AMP-dependent synthetase/ligase" evidence="3">
    <location>
        <begin position="7"/>
        <end position="358"/>
    </location>
</feature>
<proteinExistence type="inferred from homology"/>
<name>A0A2S6AKD7_9NOCA</name>
<dbReference type="Proteomes" id="UP000239874">
    <property type="component" value="Unassembled WGS sequence"/>
</dbReference>
<dbReference type="PANTHER" id="PTHR43201">
    <property type="entry name" value="ACYL-COA SYNTHETASE"/>
    <property type="match status" value="1"/>
</dbReference>
<evidence type="ECO:0000313" key="6">
    <source>
        <dbReference type="Proteomes" id="UP000239874"/>
    </source>
</evidence>
<dbReference type="InterPro" id="IPR000873">
    <property type="entry name" value="AMP-dep_synth/lig_dom"/>
</dbReference>
<dbReference type="RefSeq" id="WP_104377536.1">
    <property type="nucleotide sequence ID" value="NZ_PSZC01000019.1"/>
</dbReference>
<dbReference type="Gene3D" id="3.40.50.12780">
    <property type="entry name" value="N-terminal domain of ligase-like"/>
    <property type="match status" value="1"/>
</dbReference>
<dbReference type="SUPFAM" id="SSF56801">
    <property type="entry name" value="Acetyl-CoA synthetase-like"/>
    <property type="match status" value="1"/>
</dbReference>
<evidence type="ECO:0000259" key="3">
    <source>
        <dbReference type="Pfam" id="PF00501"/>
    </source>
</evidence>
<comment type="caution">
    <text evidence="5">The sequence shown here is derived from an EMBL/GenBank/DDBJ whole genome shotgun (WGS) entry which is preliminary data.</text>
</comment>
<dbReference type="PANTHER" id="PTHR43201:SF5">
    <property type="entry name" value="MEDIUM-CHAIN ACYL-COA LIGASE ACSF2, MITOCHONDRIAL"/>
    <property type="match status" value="1"/>
</dbReference>
<dbReference type="EMBL" id="PSZC01000019">
    <property type="protein sequence ID" value="PPJ35695.1"/>
    <property type="molecule type" value="Genomic_DNA"/>
</dbReference>
<dbReference type="AlphaFoldDB" id="A0A2S6AKD7"/>
<dbReference type="Pfam" id="PF00501">
    <property type="entry name" value="AMP-binding"/>
    <property type="match status" value="1"/>
</dbReference>
<dbReference type="InterPro" id="IPR025110">
    <property type="entry name" value="AMP-bd_C"/>
</dbReference>
<dbReference type="GO" id="GO:0031956">
    <property type="term" value="F:medium-chain fatty acid-CoA ligase activity"/>
    <property type="evidence" value="ECO:0007669"/>
    <property type="project" value="TreeGrafter"/>
</dbReference>
<feature type="domain" description="AMP-binding enzyme C-terminal" evidence="4">
    <location>
        <begin position="411"/>
        <end position="489"/>
    </location>
</feature>
<evidence type="ECO:0000256" key="2">
    <source>
        <dbReference type="ARBA" id="ARBA00022598"/>
    </source>
</evidence>
<dbReference type="Gene3D" id="3.30.300.30">
    <property type="match status" value="1"/>
</dbReference>
<evidence type="ECO:0000313" key="5">
    <source>
        <dbReference type="EMBL" id="PPJ35695.1"/>
    </source>
</evidence>
<dbReference type="InterPro" id="IPR045851">
    <property type="entry name" value="AMP-bd_C_sf"/>
</dbReference>
<protein>
    <submittedName>
        <fullName evidence="5">Fatty-acid--CoA ligase</fullName>
    </submittedName>
</protein>
<dbReference type="OrthoDB" id="9803968at2"/>
<dbReference type="PROSITE" id="PS00455">
    <property type="entry name" value="AMP_BINDING"/>
    <property type="match status" value="1"/>
</dbReference>
<dbReference type="InterPro" id="IPR020845">
    <property type="entry name" value="AMP-binding_CS"/>
</dbReference>
<organism evidence="5 6">
    <name type="scientific">Nocardia nova</name>
    <dbReference type="NCBI Taxonomy" id="37330"/>
    <lineage>
        <taxon>Bacteria</taxon>
        <taxon>Bacillati</taxon>
        <taxon>Actinomycetota</taxon>
        <taxon>Actinomycetes</taxon>
        <taxon>Mycobacteriales</taxon>
        <taxon>Nocardiaceae</taxon>
        <taxon>Nocardia</taxon>
    </lineage>
</organism>
<accession>A0A2S6AKD7</accession>
<dbReference type="InterPro" id="IPR042099">
    <property type="entry name" value="ANL_N_sf"/>
</dbReference>
<evidence type="ECO:0000259" key="4">
    <source>
        <dbReference type="Pfam" id="PF13193"/>
    </source>
</evidence>
<evidence type="ECO:0000256" key="1">
    <source>
        <dbReference type="ARBA" id="ARBA00006432"/>
    </source>
</evidence>
<gene>
    <name evidence="5" type="ORF">C5E45_24420</name>
</gene>